<evidence type="ECO:0000313" key="10">
    <source>
        <dbReference type="Proteomes" id="UP000824890"/>
    </source>
</evidence>
<evidence type="ECO:0000256" key="6">
    <source>
        <dbReference type="RuleBase" id="RU367028"/>
    </source>
</evidence>
<keyword evidence="2 6" id="KW-0678">Repressor</keyword>
<feature type="compositionally biased region" description="Low complexity" evidence="7">
    <location>
        <begin position="159"/>
        <end position="179"/>
    </location>
</feature>
<organism evidence="9 10">
    <name type="scientific">Brassica napus</name>
    <name type="common">Rape</name>
    <dbReference type="NCBI Taxonomy" id="3708"/>
    <lineage>
        <taxon>Eukaryota</taxon>
        <taxon>Viridiplantae</taxon>
        <taxon>Streptophyta</taxon>
        <taxon>Embryophyta</taxon>
        <taxon>Tracheophyta</taxon>
        <taxon>Spermatophyta</taxon>
        <taxon>Magnoliopsida</taxon>
        <taxon>eudicotyledons</taxon>
        <taxon>Gunneridae</taxon>
        <taxon>Pentapetalae</taxon>
        <taxon>rosids</taxon>
        <taxon>malvids</taxon>
        <taxon>Brassicales</taxon>
        <taxon>Brassicaceae</taxon>
        <taxon>Brassiceae</taxon>
        <taxon>Brassica</taxon>
    </lineage>
</organism>
<keyword evidence="10" id="KW-1185">Reference proteome</keyword>
<dbReference type="Pfam" id="PF04844">
    <property type="entry name" value="Ovate"/>
    <property type="match status" value="1"/>
</dbReference>
<feature type="region of interest" description="Disordered" evidence="7">
    <location>
        <begin position="149"/>
        <end position="213"/>
    </location>
</feature>
<dbReference type="PANTHER" id="PTHR33057:SF215">
    <property type="entry name" value="TRANSCRIPTION REPRESSOR"/>
    <property type="match status" value="1"/>
</dbReference>
<gene>
    <name evidence="9" type="ORF">HID58_024771</name>
</gene>
<dbReference type="InterPro" id="IPR038933">
    <property type="entry name" value="Ovate"/>
</dbReference>
<feature type="non-terminal residue" evidence="9">
    <location>
        <position position="388"/>
    </location>
</feature>
<accession>A0ABQ8CJ72</accession>
<evidence type="ECO:0000256" key="3">
    <source>
        <dbReference type="ARBA" id="ARBA00023015"/>
    </source>
</evidence>
<comment type="function">
    <text evidence="6">Transcriptional repressor that regulates multiple aspects of plant growth and development.</text>
</comment>
<sequence>MTKRFKLKITRILSFKSCRSKDPSDLPFDPVRSFPRPSPPPANPITTVTTVPQRRRSSLRQHVFTTFGCGSSRRRSSALLDVSRRNSPSLSPPQTPTFQWESEGKWHVIAQVDEGEYETPRRKIYDGDDRRRSVKKERYARRRGSIYSTEEYEEETGRESLLPSSTNLSPESSSSGLPRVTRRRRNHPRKKNTSLAVEEKSESPSPPPSPARLSSFVQRLIPCTAAAPVVMEGVAVVKRSEDPYEDFKGSMMEMIVEKNMFEVAELEQLLSCFLTLNAKRHHRAIVKAFSEVWVALFSGGNNSSRSALVVVAVVVHLAACVAGATHVGAFPWLEVVVVAVEQLSRVVIDAAEIAKIVAEFGRLVEVVVEVLDEDLGSEQVACRHWQTD</sequence>
<dbReference type="InterPro" id="IPR006458">
    <property type="entry name" value="Ovate_C"/>
</dbReference>
<reference evidence="9 10" key="1">
    <citation type="submission" date="2021-05" db="EMBL/GenBank/DDBJ databases">
        <title>Genome Assembly of Synthetic Allotetraploid Brassica napus Reveals Homoeologous Exchanges between Subgenomes.</title>
        <authorList>
            <person name="Davis J.T."/>
        </authorList>
    </citation>
    <scope>NUCLEOTIDE SEQUENCE [LARGE SCALE GENOMIC DNA]</scope>
    <source>
        <strain evidence="10">cv. Da-Ae</strain>
        <tissue evidence="9">Seedling</tissue>
    </source>
</reference>
<feature type="region of interest" description="Disordered" evidence="7">
    <location>
        <begin position="75"/>
        <end position="98"/>
    </location>
</feature>
<keyword evidence="4 6" id="KW-0804">Transcription</keyword>
<proteinExistence type="predicted"/>
<protein>
    <recommendedName>
        <fullName evidence="6">Transcription repressor</fullName>
    </recommendedName>
    <alternativeName>
        <fullName evidence="6">Ovate family protein</fullName>
    </alternativeName>
</protein>
<evidence type="ECO:0000256" key="5">
    <source>
        <dbReference type="ARBA" id="ARBA00023242"/>
    </source>
</evidence>
<comment type="subcellular location">
    <subcellularLocation>
        <location evidence="1 6">Nucleus</location>
    </subcellularLocation>
</comment>
<comment type="caution">
    <text evidence="9">The sequence shown here is derived from an EMBL/GenBank/DDBJ whole genome shotgun (WGS) entry which is preliminary data.</text>
</comment>
<keyword evidence="3 6" id="KW-0805">Transcription regulation</keyword>
<feature type="compositionally biased region" description="Basic residues" evidence="7">
    <location>
        <begin position="180"/>
        <end position="192"/>
    </location>
</feature>
<feature type="domain" description="OVATE" evidence="8">
    <location>
        <begin position="236"/>
        <end position="295"/>
    </location>
</feature>
<evidence type="ECO:0000256" key="2">
    <source>
        <dbReference type="ARBA" id="ARBA00022491"/>
    </source>
</evidence>
<evidence type="ECO:0000256" key="1">
    <source>
        <dbReference type="ARBA" id="ARBA00004123"/>
    </source>
</evidence>
<dbReference type="EMBL" id="JAGKQM010000007">
    <property type="protein sequence ID" value="KAH0917111.1"/>
    <property type="molecule type" value="Genomic_DNA"/>
</dbReference>
<evidence type="ECO:0000256" key="7">
    <source>
        <dbReference type="SAM" id="MobiDB-lite"/>
    </source>
</evidence>
<keyword evidence="5 6" id="KW-0539">Nucleus</keyword>
<evidence type="ECO:0000313" key="9">
    <source>
        <dbReference type="EMBL" id="KAH0917111.1"/>
    </source>
</evidence>
<dbReference type="PANTHER" id="PTHR33057">
    <property type="entry name" value="TRANSCRIPTION REPRESSOR OFP7-RELATED"/>
    <property type="match status" value="1"/>
</dbReference>
<dbReference type="PROSITE" id="PS51754">
    <property type="entry name" value="OVATE"/>
    <property type="match status" value="1"/>
</dbReference>
<evidence type="ECO:0000256" key="4">
    <source>
        <dbReference type="ARBA" id="ARBA00023163"/>
    </source>
</evidence>
<dbReference type="Proteomes" id="UP000824890">
    <property type="component" value="Unassembled WGS sequence"/>
</dbReference>
<evidence type="ECO:0000259" key="8">
    <source>
        <dbReference type="PROSITE" id="PS51754"/>
    </source>
</evidence>
<name>A0ABQ8CJ72_BRANA</name>
<dbReference type="NCBIfam" id="TIGR01568">
    <property type="entry name" value="A_thal_3678"/>
    <property type="match status" value="1"/>
</dbReference>